<organism evidence="8 9">
    <name type="scientific">Hemibagrus guttatus</name>
    <dbReference type="NCBI Taxonomy" id="175788"/>
    <lineage>
        <taxon>Eukaryota</taxon>
        <taxon>Metazoa</taxon>
        <taxon>Chordata</taxon>
        <taxon>Craniata</taxon>
        <taxon>Vertebrata</taxon>
        <taxon>Euteleostomi</taxon>
        <taxon>Actinopterygii</taxon>
        <taxon>Neopterygii</taxon>
        <taxon>Teleostei</taxon>
        <taxon>Ostariophysi</taxon>
        <taxon>Siluriformes</taxon>
        <taxon>Bagridae</taxon>
        <taxon>Hemibagrus</taxon>
    </lineage>
</organism>
<evidence type="ECO:0000256" key="1">
    <source>
        <dbReference type="ARBA" id="ARBA00022679"/>
    </source>
</evidence>
<proteinExistence type="predicted"/>
<keyword evidence="6" id="KW-0695">RNA-directed DNA polymerase</keyword>
<evidence type="ECO:0000259" key="7">
    <source>
        <dbReference type="Pfam" id="PF17917"/>
    </source>
</evidence>
<dbReference type="InterPro" id="IPR032567">
    <property type="entry name" value="RTL1-rel"/>
</dbReference>
<dbReference type="PANTHER" id="PTHR15503:SF22">
    <property type="entry name" value="TRANSPOSON TY3-I GAG POLYPROTEIN"/>
    <property type="match status" value="1"/>
</dbReference>
<dbReference type="PANTHER" id="PTHR15503">
    <property type="entry name" value="LDOC1 RELATED"/>
    <property type="match status" value="1"/>
</dbReference>
<dbReference type="EMBL" id="JAUCMX010000020">
    <property type="protein sequence ID" value="KAK3515366.1"/>
    <property type="molecule type" value="Genomic_DNA"/>
</dbReference>
<dbReference type="Pfam" id="PF17917">
    <property type="entry name" value="RT_RNaseH"/>
    <property type="match status" value="1"/>
</dbReference>
<evidence type="ECO:0000256" key="3">
    <source>
        <dbReference type="ARBA" id="ARBA00022722"/>
    </source>
</evidence>
<dbReference type="Gene3D" id="3.30.70.270">
    <property type="match status" value="1"/>
</dbReference>
<dbReference type="GO" id="GO:0003964">
    <property type="term" value="F:RNA-directed DNA polymerase activity"/>
    <property type="evidence" value="ECO:0007669"/>
    <property type="project" value="UniProtKB-KW"/>
</dbReference>
<dbReference type="Proteomes" id="UP001274896">
    <property type="component" value="Unassembled WGS sequence"/>
</dbReference>
<feature type="domain" description="Reverse transcriptase RNase H-like" evidence="7">
    <location>
        <begin position="110"/>
        <end position="171"/>
    </location>
</feature>
<evidence type="ECO:0000256" key="2">
    <source>
        <dbReference type="ARBA" id="ARBA00022695"/>
    </source>
</evidence>
<keyword evidence="1" id="KW-0808">Transferase</keyword>
<dbReference type="InterPro" id="IPR043502">
    <property type="entry name" value="DNA/RNA_pol_sf"/>
</dbReference>
<dbReference type="InterPro" id="IPR041373">
    <property type="entry name" value="RT_RNaseH"/>
</dbReference>
<keyword evidence="9" id="KW-1185">Reference proteome</keyword>
<name>A0AAE0URW6_9TELE</name>
<dbReference type="Gene3D" id="3.10.10.10">
    <property type="entry name" value="HIV Type 1 Reverse Transcriptase, subunit A, domain 1"/>
    <property type="match status" value="1"/>
</dbReference>
<evidence type="ECO:0000256" key="4">
    <source>
        <dbReference type="ARBA" id="ARBA00022759"/>
    </source>
</evidence>
<evidence type="ECO:0000256" key="6">
    <source>
        <dbReference type="ARBA" id="ARBA00022918"/>
    </source>
</evidence>
<accession>A0AAE0URW6</accession>
<comment type="caution">
    <text evidence="8">The sequence shown here is derived from an EMBL/GenBank/DDBJ whole genome shotgun (WGS) entry which is preliminary data.</text>
</comment>
<keyword evidence="5" id="KW-0378">Hydrolase</keyword>
<protein>
    <recommendedName>
        <fullName evidence="7">Reverse transcriptase RNase H-like domain-containing protein</fullName>
    </recommendedName>
</protein>
<gene>
    <name evidence="8" type="ORF">QTP70_018740</name>
</gene>
<keyword evidence="4" id="KW-0255">Endonuclease</keyword>
<dbReference type="GO" id="GO:0016787">
    <property type="term" value="F:hydrolase activity"/>
    <property type="evidence" value="ECO:0007669"/>
    <property type="project" value="UniProtKB-KW"/>
</dbReference>
<evidence type="ECO:0000313" key="8">
    <source>
        <dbReference type="EMBL" id="KAK3515366.1"/>
    </source>
</evidence>
<reference evidence="8" key="1">
    <citation type="submission" date="2023-06" db="EMBL/GenBank/DDBJ databases">
        <title>Male Hemibagrus guttatus genome.</title>
        <authorList>
            <person name="Bian C."/>
        </authorList>
    </citation>
    <scope>NUCLEOTIDE SEQUENCE</scope>
    <source>
        <strain evidence="8">Male_cb2023</strain>
        <tissue evidence="8">Muscle</tissue>
    </source>
</reference>
<dbReference type="AlphaFoldDB" id="A0AAE0URW6"/>
<sequence length="315" mass="35582">MPPKNRVYPLSLPKMKAMEDYIEEALSAGHICPSTSPVAAAFFFMEKKDGGLRPCIDYCRLNTITVHYPYPLPLVPAALEQLQGANIFLKLDLVLCLPVLNNTTSLLNWRSLTPAEANYDVGNRTLLFIKEALEEWCHWLEGARHPFLVLTDHRNLVYLHGSKRLNPLQWALFFTRSTSSQGFTTVMVTINWFSKACKLIPLKGLPPALETATTLFHHVFKNYGLPEDIGLAIRDGAIPKPGSDAAAQDALNGLSVEHGQDGRQKKHCWAFLVMELVLSDQIFLSCVCVCVYCMFEERRFHRHANQSQRTHSPEF</sequence>
<keyword evidence="2" id="KW-0548">Nucleotidyltransferase</keyword>
<evidence type="ECO:0000313" key="9">
    <source>
        <dbReference type="Proteomes" id="UP001274896"/>
    </source>
</evidence>
<keyword evidence="3" id="KW-0540">Nuclease</keyword>
<dbReference type="InterPro" id="IPR043128">
    <property type="entry name" value="Rev_trsase/Diguanyl_cyclase"/>
</dbReference>
<evidence type="ECO:0000256" key="5">
    <source>
        <dbReference type="ARBA" id="ARBA00022801"/>
    </source>
</evidence>
<dbReference type="GO" id="GO:0004519">
    <property type="term" value="F:endonuclease activity"/>
    <property type="evidence" value="ECO:0007669"/>
    <property type="project" value="UniProtKB-KW"/>
</dbReference>
<dbReference type="SUPFAM" id="SSF56672">
    <property type="entry name" value="DNA/RNA polymerases"/>
    <property type="match status" value="2"/>
</dbReference>